<dbReference type="FunFam" id="3.10.105.10:FF:000001">
    <property type="entry name" value="Oligopeptide ABC transporter, oligopeptide-binding protein"/>
    <property type="match status" value="1"/>
</dbReference>
<feature type="domain" description="Solute-binding protein family 5" evidence="5">
    <location>
        <begin position="99"/>
        <end position="479"/>
    </location>
</feature>
<organism evidence="6 7">
    <name type="scientific">Providencia heimbachae ATCC 35613</name>
    <dbReference type="NCBI Taxonomy" id="1354272"/>
    <lineage>
        <taxon>Bacteria</taxon>
        <taxon>Pseudomonadati</taxon>
        <taxon>Pseudomonadota</taxon>
        <taxon>Gammaproteobacteria</taxon>
        <taxon>Enterobacterales</taxon>
        <taxon>Morganellaceae</taxon>
        <taxon>Providencia</taxon>
    </lineage>
</organism>
<protein>
    <submittedName>
        <fullName evidence="6">Periplasmic substrate-binding component of an ABC superfamily oligopeptide transporter</fullName>
    </submittedName>
</protein>
<keyword evidence="3" id="KW-0813">Transport</keyword>
<reference evidence="6 7" key="1">
    <citation type="submission" date="2016-04" db="EMBL/GenBank/DDBJ databases">
        <title>ATOL: Assembling a taxonomically balanced genome-scale reconstruction of the evolutionary history of the Enterobacteriaceae.</title>
        <authorList>
            <person name="Plunkett G.III."/>
            <person name="Neeno-Eckwall E.C."/>
            <person name="Glasner J.D."/>
            <person name="Perna N.T."/>
        </authorList>
    </citation>
    <scope>NUCLEOTIDE SEQUENCE [LARGE SCALE GENOMIC DNA]</scope>
    <source>
        <strain evidence="6 7">ATCC 35613</strain>
    </source>
</reference>
<sequence length="561" mass="63682">MDATSPYIGDSERRDISPIIEEGIMINSTKGLSLLSLLFIALYTNASDISKNIPQVITINNGSEVVSLDPHKVEGVPESNIILNLLEGLVYTDVDGKTAPGVAKNWRNENYTTWIFTLRDDARWSDGTPVTAEDFVYSWRRLADPTTGSPYSSYLQNAYIENANQILKGKMPVESLGVKALDPLHLQVTLSHPVPYFIDMLSHTSMKPVNKKAIETFGDKWTQPQNFIGNGAYLLDSWIVNERIVVKRNPMYWDNKNSRIEQATFLSITSEVSDINRYRSGEVDISNSAIPPALFKKMQAENPKELYVRPYLCTFYYEINNQKTPFTDKRVRKAIKLGLDREIITNKIIAQGQTVAYGFTPTFINNGHFDLPDWANWKDEKRHQRARELLAEAGFTQDNPLKFALLYNTSDQNKQQAIVAASMWQKNIGAQVSLQNQEWKTVLQSRHEGNYDVARVTWCADYNEPTSFLNMMLSENSNNTAFYKNKSFDALLEKALIAPNDLARKQIYQQAESVLDADSAIVPVYYRVSARMVKPTVGGFKGNDPLDYTDIKRLYISEVNK</sequence>
<dbReference type="PATRIC" id="fig|1354272.4.peg.150"/>
<dbReference type="FunFam" id="3.90.76.10:FF:000001">
    <property type="entry name" value="Oligopeptide ABC transporter substrate-binding protein"/>
    <property type="match status" value="1"/>
</dbReference>
<keyword evidence="7" id="KW-1185">Reference proteome</keyword>
<keyword evidence="4" id="KW-0732">Signal</keyword>
<dbReference type="GO" id="GO:1904680">
    <property type="term" value="F:peptide transmembrane transporter activity"/>
    <property type="evidence" value="ECO:0007669"/>
    <property type="project" value="TreeGrafter"/>
</dbReference>
<gene>
    <name evidence="6" type="ORF">M998_0144</name>
</gene>
<dbReference type="Gene3D" id="3.40.190.10">
    <property type="entry name" value="Periplasmic binding protein-like II"/>
    <property type="match status" value="1"/>
</dbReference>
<dbReference type="PANTHER" id="PTHR30290:SF10">
    <property type="entry name" value="PERIPLASMIC OLIGOPEPTIDE-BINDING PROTEIN-RELATED"/>
    <property type="match status" value="1"/>
</dbReference>
<dbReference type="SUPFAM" id="SSF53850">
    <property type="entry name" value="Periplasmic binding protein-like II"/>
    <property type="match status" value="1"/>
</dbReference>
<dbReference type="PANTHER" id="PTHR30290">
    <property type="entry name" value="PERIPLASMIC BINDING COMPONENT OF ABC TRANSPORTER"/>
    <property type="match status" value="1"/>
</dbReference>
<evidence type="ECO:0000256" key="1">
    <source>
        <dbReference type="ARBA" id="ARBA00004196"/>
    </source>
</evidence>
<dbReference type="GO" id="GO:0015833">
    <property type="term" value="P:peptide transport"/>
    <property type="evidence" value="ECO:0007669"/>
    <property type="project" value="TreeGrafter"/>
</dbReference>
<evidence type="ECO:0000256" key="2">
    <source>
        <dbReference type="ARBA" id="ARBA00005695"/>
    </source>
</evidence>
<evidence type="ECO:0000313" key="7">
    <source>
        <dbReference type="Proteomes" id="UP000078224"/>
    </source>
</evidence>
<dbReference type="PIRSF" id="PIRSF002741">
    <property type="entry name" value="MppA"/>
    <property type="match status" value="1"/>
</dbReference>
<dbReference type="GO" id="GO:0030288">
    <property type="term" value="C:outer membrane-bounded periplasmic space"/>
    <property type="evidence" value="ECO:0007669"/>
    <property type="project" value="TreeGrafter"/>
</dbReference>
<dbReference type="InterPro" id="IPR030678">
    <property type="entry name" value="Peptide/Ni-bd"/>
</dbReference>
<evidence type="ECO:0000313" key="6">
    <source>
        <dbReference type="EMBL" id="OAT54994.1"/>
    </source>
</evidence>
<name>A0A1B7K4P7_9GAMM</name>
<proteinExistence type="inferred from homology"/>
<dbReference type="Pfam" id="PF00496">
    <property type="entry name" value="SBP_bac_5"/>
    <property type="match status" value="1"/>
</dbReference>
<evidence type="ECO:0000256" key="3">
    <source>
        <dbReference type="ARBA" id="ARBA00022448"/>
    </source>
</evidence>
<dbReference type="Gene3D" id="3.90.76.10">
    <property type="entry name" value="Dipeptide-binding Protein, Domain 1"/>
    <property type="match status" value="1"/>
</dbReference>
<dbReference type="InterPro" id="IPR039424">
    <property type="entry name" value="SBP_5"/>
</dbReference>
<dbReference type="EMBL" id="LXEW01000003">
    <property type="protein sequence ID" value="OAT54994.1"/>
    <property type="molecule type" value="Genomic_DNA"/>
</dbReference>
<dbReference type="GO" id="GO:0043190">
    <property type="term" value="C:ATP-binding cassette (ABC) transporter complex"/>
    <property type="evidence" value="ECO:0007669"/>
    <property type="project" value="InterPro"/>
</dbReference>
<dbReference type="Gene3D" id="3.10.105.10">
    <property type="entry name" value="Dipeptide-binding Protein, Domain 3"/>
    <property type="match status" value="1"/>
</dbReference>
<dbReference type="AlphaFoldDB" id="A0A1B7K4P7"/>
<comment type="caution">
    <text evidence="6">The sequence shown here is derived from an EMBL/GenBank/DDBJ whole genome shotgun (WGS) entry which is preliminary data.</text>
</comment>
<evidence type="ECO:0000256" key="4">
    <source>
        <dbReference type="ARBA" id="ARBA00022729"/>
    </source>
</evidence>
<dbReference type="CDD" id="cd08504">
    <property type="entry name" value="PBP2_OppA"/>
    <property type="match status" value="1"/>
</dbReference>
<evidence type="ECO:0000259" key="5">
    <source>
        <dbReference type="Pfam" id="PF00496"/>
    </source>
</evidence>
<comment type="subcellular location">
    <subcellularLocation>
        <location evidence="1">Cell envelope</location>
    </subcellularLocation>
</comment>
<dbReference type="Proteomes" id="UP000078224">
    <property type="component" value="Unassembled WGS sequence"/>
</dbReference>
<comment type="similarity">
    <text evidence="2">Belongs to the bacterial solute-binding protein 5 family.</text>
</comment>
<accession>A0A1B7K4P7</accession>
<dbReference type="InterPro" id="IPR000914">
    <property type="entry name" value="SBP_5_dom"/>
</dbReference>